<gene>
    <name evidence="1" type="ORF">IscW_ISCW007000</name>
</gene>
<name>B7PT21_IXOSC</name>
<dbReference type="PaxDb" id="6945-B7PT21"/>
<sequence>MTDDPFSCPPSRTKTTRTNCAFCVTDDRELGHTNGTAERSAFTLKLPRNTVPQVFHIWRLCSRCRISGSAFQPLPRSPSELSRSVVIVTPQSFIGPKKEL</sequence>
<organism>
    <name type="scientific">Ixodes scapularis</name>
    <name type="common">Black-legged tick</name>
    <name type="synonym">Deer tick</name>
    <dbReference type="NCBI Taxonomy" id="6945"/>
    <lineage>
        <taxon>Eukaryota</taxon>
        <taxon>Metazoa</taxon>
        <taxon>Ecdysozoa</taxon>
        <taxon>Arthropoda</taxon>
        <taxon>Chelicerata</taxon>
        <taxon>Arachnida</taxon>
        <taxon>Acari</taxon>
        <taxon>Parasitiformes</taxon>
        <taxon>Ixodida</taxon>
        <taxon>Ixodoidea</taxon>
        <taxon>Ixodidae</taxon>
        <taxon>Ixodinae</taxon>
        <taxon>Ixodes</taxon>
    </lineage>
</organism>
<dbReference type="InParanoid" id="B7PT21"/>
<dbReference type="VEuPathDB" id="VectorBase:ISCI007000"/>
<dbReference type="AlphaFoldDB" id="B7PT21"/>
<evidence type="ECO:0000313" key="3">
    <source>
        <dbReference type="Proteomes" id="UP000001555"/>
    </source>
</evidence>
<evidence type="ECO:0000313" key="2">
    <source>
        <dbReference type="EnsemblMetazoa" id="ISCW007000-PA"/>
    </source>
</evidence>
<proteinExistence type="predicted"/>
<protein>
    <submittedName>
        <fullName evidence="1 2">Uncharacterized protein</fullName>
    </submittedName>
</protein>
<dbReference type="VEuPathDB" id="VectorBase:ISCW007000"/>
<dbReference type="EMBL" id="ABJB010342189">
    <property type="status" value="NOT_ANNOTATED_CDS"/>
    <property type="molecule type" value="Genomic_DNA"/>
</dbReference>
<dbReference type="HOGENOM" id="CLU_2309068_0_0_1"/>
<keyword evidence="3" id="KW-1185">Reference proteome</keyword>
<reference evidence="2" key="2">
    <citation type="submission" date="2020-05" db="UniProtKB">
        <authorList>
            <consortium name="EnsemblMetazoa"/>
        </authorList>
    </citation>
    <scope>IDENTIFICATION</scope>
    <source>
        <strain evidence="2">wikel</strain>
    </source>
</reference>
<evidence type="ECO:0000313" key="1">
    <source>
        <dbReference type="EMBL" id="EEC09743.1"/>
    </source>
</evidence>
<reference evidence="1 3" key="1">
    <citation type="submission" date="2008-03" db="EMBL/GenBank/DDBJ databases">
        <title>Annotation of Ixodes scapularis.</title>
        <authorList>
            <consortium name="Ixodes scapularis Genome Project Consortium"/>
            <person name="Caler E."/>
            <person name="Hannick L.I."/>
            <person name="Bidwell S."/>
            <person name="Joardar V."/>
            <person name="Thiagarajan M."/>
            <person name="Amedeo P."/>
            <person name="Galinsky K.J."/>
            <person name="Schobel S."/>
            <person name="Inman J."/>
            <person name="Hostetler J."/>
            <person name="Miller J."/>
            <person name="Hammond M."/>
            <person name="Megy K."/>
            <person name="Lawson D."/>
            <person name="Kodira C."/>
            <person name="Sutton G."/>
            <person name="Meyer J."/>
            <person name="Hill C.A."/>
            <person name="Birren B."/>
            <person name="Nene V."/>
            <person name="Collins F."/>
            <person name="Alarcon-Chaidez F."/>
            <person name="Wikel S."/>
            <person name="Strausberg R."/>
        </authorList>
    </citation>
    <scope>NUCLEOTIDE SEQUENCE [LARGE SCALE GENOMIC DNA]</scope>
    <source>
        <strain evidence="3">Wikel</strain>
        <strain evidence="1">Wikel colony</strain>
    </source>
</reference>
<accession>B7PT21</accession>
<dbReference type="EnsemblMetazoa" id="ISCW007000-RA">
    <property type="protein sequence ID" value="ISCW007000-PA"/>
    <property type="gene ID" value="ISCW007000"/>
</dbReference>
<dbReference type="Proteomes" id="UP000001555">
    <property type="component" value="Unassembled WGS sequence"/>
</dbReference>
<dbReference type="EMBL" id="DS782887">
    <property type="protein sequence ID" value="EEC09743.1"/>
    <property type="molecule type" value="Genomic_DNA"/>
</dbReference>